<organism evidence="1 2">
    <name type="scientific">Paragemmobacter amnigenus</name>
    <dbReference type="NCBI Taxonomy" id="2852097"/>
    <lineage>
        <taxon>Bacteria</taxon>
        <taxon>Pseudomonadati</taxon>
        <taxon>Pseudomonadota</taxon>
        <taxon>Alphaproteobacteria</taxon>
        <taxon>Rhodobacterales</taxon>
        <taxon>Paracoccaceae</taxon>
        <taxon>Paragemmobacter</taxon>
    </lineage>
</organism>
<dbReference type="Pfam" id="PF08309">
    <property type="entry name" value="LVIVD"/>
    <property type="match status" value="1"/>
</dbReference>
<gene>
    <name evidence="1" type="ORF">GU927_012885</name>
</gene>
<evidence type="ECO:0000313" key="2">
    <source>
        <dbReference type="Proteomes" id="UP000731907"/>
    </source>
</evidence>
<dbReference type="RefSeq" id="WP_161762855.1">
    <property type="nucleotide sequence ID" value="NZ_JAAATX020000008.1"/>
</dbReference>
<dbReference type="InterPro" id="IPR013211">
    <property type="entry name" value="LVIVD"/>
</dbReference>
<proteinExistence type="predicted"/>
<evidence type="ECO:0008006" key="3">
    <source>
        <dbReference type="Google" id="ProtNLM"/>
    </source>
</evidence>
<keyword evidence="2" id="KW-1185">Reference proteome</keyword>
<name>A0ABS6J5D8_9RHOB</name>
<comment type="caution">
    <text evidence="1">The sequence shown here is derived from an EMBL/GenBank/DDBJ whole genome shotgun (WGS) entry which is preliminary data.</text>
</comment>
<dbReference type="EMBL" id="JAAATX020000008">
    <property type="protein sequence ID" value="MBU9698740.1"/>
    <property type="molecule type" value="Genomic_DNA"/>
</dbReference>
<dbReference type="Proteomes" id="UP000731907">
    <property type="component" value="Unassembled WGS sequence"/>
</dbReference>
<evidence type="ECO:0000313" key="1">
    <source>
        <dbReference type="EMBL" id="MBU9698740.1"/>
    </source>
</evidence>
<protein>
    <recommendedName>
        <fullName evidence="3">Methanethiol oxidase</fullName>
    </recommendedName>
</protein>
<sequence>MPDCAATHARNMRLLSVCDQGGRPDGVQLMVHRGFGYVGHIFSKGFSVIDLRDPVNPRPVAHIPAPPNTWSLHLQTHDDLLLVIHNKDMFAQSDMADEKAYYKGGVSHHAGGARDWSAGMAVYDISRPESPRQIGFMKVEGMGLHRIWYTGGRWAYASALLDGFTDYILIVIDMAMPEKPILASRFWLPGMNAAAGEVPDWPLPAGRFGLHHPIVQGDIAYCSWRDACLAIVDVSDRHAPKLLNHIVWSPPFGGGTHNALPLPGRDLLVVVDETVLDHGEDGIKPIWVFDNQVKGKPVSISTFPPPSDRDYHAVGGHFGPHNIHENRPGTFQSETLIFSTWQNAGVRVHDITDPFRPVEVGACVPPPPARMVDPRPNRAPVLHSADVHVDRNGLVYATDFNAGLSVMEYLG</sequence>
<accession>A0ABS6J5D8</accession>
<reference evidence="1 2" key="1">
    <citation type="submission" date="2021-06" db="EMBL/GenBank/DDBJ databases">
        <title>Rhodobacteraceae bacterium strain HSP-20.</title>
        <authorList>
            <person name="Chen W.-M."/>
        </authorList>
    </citation>
    <scope>NUCLEOTIDE SEQUENCE [LARGE SCALE GENOMIC DNA]</scope>
    <source>
        <strain evidence="1 2">HSP-20</strain>
    </source>
</reference>